<proteinExistence type="predicted"/>
<gene>
    <name evidence="2" type="ORF">BB561_006762</name>
</gene>
<dbReference type="Proteomes" id="UP000245383">
    <property type="component" value="Unassembled WGS sequence"/>
</dbReference>
<comment type="caution">
    <text evidence="2">The sequence shown here is derived from an EMBL/GenBank/DDBJ whole genome shotgun (WGS) entry which is preliminary data.</text>
</comment>
<feature type="compositionally biased region" description="Polar residues" evidence="1">
    <location>
        <begin position="17"/>
        <end position="35"/>
    </location>
</feature>
<dbReference type="AlphaFoldDB" id="A0A2T9Y1S0"/>
<feature type="compositionally biased region" description="Basic and acidic residues" evidence="1">
    <location>
        <begin position="1"/>
        <end position="15"/>
    </location>
</feature>
<protein>
    <submittedName>
        <fullName evidence="2">Uncharacterized protein</fullName>
    </submittedName>
</protein>
<keyword evidence="3" id="KW-1185">Reference proteome</keyword>
<evidence type="ECO:0000256" key="1">
    <source>
        <dbReference type="SAM" id="MobiDB-lite"/>
    </source>
</evidence>
<feature type="compositionally biased region" description="Basic and acidic residues" evidence="1">
    <location>
        <begin position="49"/>
        <end position="62"/>
    </location>
</feature>
<sequence>MSSAETTKKPKKEESQTQEGTTDQSPVHAAGQNQEEILAPAADRSPGQQEEKDKDSQKNPKEEIRKIVQILLNYIPLTEPNDLYETSKEFNKNFIRKITNILKIADIPENTINKNIDKTSSLYNVLLEHQHHRYEARKKIPQSITNIVQNGKIKVINADKNLGPTVVNTLAYHKKVLSILNNPQNHTLVTMTTE</sequence>
<dbReference type="EMBL" id="MBFR01000699">
    <property type="protein sequence ID" value="PVU86263.1"/>
    <property type="molecule type" value="Genomic_DNA"/>
</dbReference>
<feature type="region of interest" description="Disordered" evidence="1">
    <location>
        <begin position="1"/>
        <end position="62"/>
    </location>
</feature>
<evidence type="ECO:0000313" key="3">
    <source>
        <dbReference type="Proteomes" id="UP000245383"/>
    </source>
</evidence>
<name>A0A2T9Y1S0_9FUNG</name>
<accession>A0A2T9Y1S0</accession>
<reference evidence="2 3" key="1">
    <citation type="journal article" date="2018" name="MBio">
        <title>Comparative Genomics Reveals the Core Gene Toolbox for the Fungus-Insect Symbiosis.</title>
        <authorList>
            <person name="Wang Y."/>
            <person name="Stata M."/>
            <person name="Wang W."/>
            <person name="Stajich J.E."/>
            <person name="White M.M."/>
            <person name="Moncalvo J.M."/>
        </authorList>
    </citation>
    <scope>NUCLEOTIDE SEQUENCE [LARGE SCALE GENOMIC DNA]</scope>
    <source>
        <strain evidence="2 3">SWE-8-4</strain>
    </source>
</reference>
<organism evidence="2 3">
    <name type="scientific">Smittium simulii</name>
    <dbReference type="NCBI Taxonomy" id="133385"/>
    <lineage>
        <taxon>Eukaryota</taxon>
        <taxon>Fungi</taxon>
        <taxon>Fungi incertae sedis</taxon>
        <taxon>Zoopagomycota</taxon>
        <taxon>Kickxellomycotina</taxon>
        <taxon>Harpellomycetes</taxon>
        <taxon>Harpellales</taxon>
        <taxon>Legeriomycetaceae</taxon>
        <taxon>Smittium</taxon>
    </lineage>
</organism>
<evidence type="ECO:0000313" key="2">
    <source>
        <dbReference type="EMBL" id="PVU86263.1"/>
    </source>
</evidence>